<evidence type="ECO:0000313" key="8">
    <source>
        <dbReference type="EMBL" id="HDS11030.1"/>
    </source>
</evidence>
<dbReference type="GO" id="GO:0051539">
    <property type="term" value="F:4 iron, 4 sulfur cluster binding"/>
    <property type="evidence" value="ECO:0007669"/>
    <property type="project" value="UniProtKB-KW"/>
</dbReference>
<dbReference type="SUPFAM" id="SSF102114">
    <property type="entry name" value="Radical SAM enzymes"/>
    <property type="match status" value="1"/>
</dbReference>
<sequence>MEKRDGAPRVQPFYVPPSLVFRQVASLFRFKSLTGWPGLSRWTPDVKTLFHVAAGAVGIGCFGFPIHPVYEVTAACNLRCKHCHARGGKPLPDELDTEKAMLVIRRISEVPEFRMLVFTGGEPLVRPDIYDLLSYARSLGFSVVVATNATLITRNVAKRLRDIGVEGIAASLDFIDPAQHDDYRGVKGAFHAALRGISNAAAEGMYIQINITLSKRNLGQLEELLRLSDKLGAHVVLLYQLIPVGRGAEIMNEALSRDEFMKVLEKLKKIQSGVKPVVVPVGLPEYFAYLHNGSAPPKLSSILFSGCIAGRGMFYVKPNGDVWPCAFIPISAGNLLVKSALEIWRNSPIFRALRDRSNLKGYCATCKYRDICGGCRARALAYTGDLFASDPMCPLVKEELRAESREKH</sequence>
<dbReference type="NCBIfam" id="TIGR04085">
    <property type="entry name" value="rSAM_more_4Fe4S"/>
    <property type="match status" value="1"/>
</dbReference>
<gene>
    <name evidence="8" type="ORF">ENO04_05410</name>
</gene>
<dbReference type="InterPro" id="IPR017200">
    <property type="entry name" value="PqqE-like"/>
</dbReference>
<name>A0A7C1IDV9_9CREN</name>
<dbReference type="GO" id="GO:0003824">
    <property type="term" value="F:catalytic activity"/>
    <property type="evidence" value="ECO:0007669"/>
    <property type="project" value="InterPro"/>
</dbReference>
<protein>
    <submittedName>
        <fullName evidence="8">Radical SAM protein</fullName>
    </submittedName>
</protein>
<evidence type="ECO:0000256" key="2">
    <source>
        <dbReference type="ARBA" id="ARBA00022485"/>
    </source>
</evidence>
<comment type="cofactor">
    <cofactor evidence="1">
        <name>[4Fe-4S] cluster</name>
        <dbReference type="ChEBI" id="CHEBI:49883"/>
    </cofactor>
</comment>
<evidence type="ECO:0000256" key="5">
    <source>
        <dbReference type="ARBA" id="ARBA00023004"/>
    </source>
</evidence>
<dbReference type="PIRSF" id="PIRSF037420">
    <property type="entry name" value="PQQ_syn_pqqE"/>
    <property type="match status" value="1"/>
</dbReference>
<evidence type="ECO:0000256" key="4">
    <source>
        <dbReference type="ARBA" id="ARBA00022723"/>
    </source>
</evidence>
<feature type="domain" description="Radical SAM core" evidence="7">
    <location>
        <begin position="62"/>
        <end position="275"/>
    </location>
</feature>
<dbReference type="InterPro" id="IPR058240">
    <property type="entry name" value="rSAM_sf"/>
</dbReference>
<dbReference type="SFLD" id="SFLDS00029">
    <property type="entry name" value="Radical_SAM"/>
    <property type="match status" value="1"/>
</dbReference>
<keyword evidence="4" id="KW-0479">Metal-binding</keyword>
<dbReference type="AlphaFoldDB" id="A0A7C1IDV9"/>
<reference evidence="8" key="1">
    <citation type="journal article" date="2020" name="mSystems">
        <title>Genome- and Community-Level Interaction Insights into Carbon Utilization and Element Cycling Functions of Hydrothermarchaeota in Hydrothermal Sediment.</title>
        <authorList>
            <person name="Zhou Z."/>
            <person name="Liu Y."/>
            <person name="Xu W."/>
            <person name="Pan J."/>
            <person name="Luo Z.H."/>
            <person name="Li M."/>
        </authorList>
    </citation>
    <scope>NUCLEOTIDE SEQUENCE [LARGE SCALE GENOMIC DNA]</scope>
    <source>
        <strain evidence="8">SpSt-123</strain>
    </source>
</reference>
<keyword evidence="2" id="KW-0004">4Fe-4S</keyword>
<dbReference type="Pfam" id="PF04055">
    <property type="entry name" value="Radical_SAM"/>
    <property type="match status" value="1"/>
</dbReference>
<evidence type="ECO:0000259" key="7">
    <source>
        <dbReference type="PROSITE" id="PS51918"/>
    </source>
</evidence>
<dbReference type="SFLD" id="SFLDG01386">
    <property type="entry name" value="main_SPASM_domain-containing"/>
    <property type="match status" value="1"/>
</dbReference>
<dbReference type="Pfam" id="PF13186">
    <property type="entry name" value="SPASM"/>
    <property type="match status" value="1"/>
</dbReference>
<dbReference type="PANTHER" id="PTHR11228">
    <property type="entry name" value="RADICAL SAM DOMAIN PROTEIN"/>
    <property type="match status" value="1"/>
</dbReference>
<evidence type="ECO:0000256" key="6">
    <source>
        <dbReference type="ARBA" id="ARBA00023014"/>
    </source>
</evidence>
<dbReference type="GO" id="GO:0046872">
    <property type="term" value="F:metal ion binding"/>
    <property type="evidence" value="ECO:0007669"/>
    <property type="project" value="UniProtKB-KW"/>
</dbReference>
<keyword evidence="6" id="KW-0411">Iron-sulfur</keyword>
<keyword evidence="3" id="KW-0949">S-adenosyl-L-methionine</keyword>
<accession>A0A7C1IDV9</accession>
<dbReference type="InterPro" id="IPR023885">
    <property type="entry name" value="4Fe4S-binding_SPASM_dom"/>
</dbReference>
<keyword evidence="5" id="KW-0408">Iron</keyword>
<dbReference type="Gene3D" id="3.20.20.70">
    <property type="entry name" value="Aldolase class I"/>
    <property type="match status" value="1"/>
</dbReference>
<dbReference type="InterPro" id="IPR007197">
    <property type="entry name" value="rSAM"/>
</dbReference>
<evidence type="ECO:0000256" key="1">
    <source>
        <dbReference type="ARBA" id="ARBA00001966"/>
    </source>
</evidence>
<proteinExistence type="predicted"/>
<dbReference type="CDD" id="cd21123">
    <property type="entry name" value="SPASM_MftC-like"/>
    <property type="match status" value="1"/>
</dbReference>
<evidence type="ECO:0000256" key="3">
    <source>
        <dbReference type="ARBA" id="ARBA00022691"/>
    </source>
</evidence>
<dbReference type="PROSITE" id="PS51918">
    <property type="entry name" value="RADICAL_SAM"/>
    <property type="match status" value="1"/>
</dbReference>
<dbReference type="InterPro" id="IPR050377">
    <property type="entry name" value="Radical_SAM_PqqE_MftC-like"/>
</dbReference>
<organism evidence="8">
    <name type="scientific">Fervidicoccus fontis</name>
    <dbReference type="NCBI Taxonomy" id="683846"/>
    <lineage>
        <taxon>Archaea</taxon>
        <taxon>Thermoproteota</taxon>
        <taxon>Thermoprotei</taxon>
        <taxon>Fervidicoccales</taxon>
        <taxon>Fervidicoccaceae</taxon>
        <taxon>Fervidicoccus</taxon>
    </lineage>
</organism>
<dbReference type="SFLD" id="SFLDG01067">
    <property type="entry name" value="SPASM/twitch_domain_containing"/>
    <property type="match status" value="1"/>
</dbReference>
<comment type="caution">
    <text evidence="8">The sequence shown here is derived from an EMBL/GenBank/DDBJ whole genome shotgun (WGS) entry which is preliminary data.</text>
</comment>
<dbReference type="InterPro" id="IPR013785">
    <property type="entry name" value="Aldolase_TIM"/>
</dbReference>
<dbReference type="PANTHER" id="PTHR11228:SF34">
    <property type="entry name" value="TUNGSTEN-CONTAINING ALDEHYDE FERREDOXIN OXIDOREDUCTASE COFACTOR MODIFYING PROTEIN"/>
    <property type="match status" value="1"/>
</dbReference>
<dbReference type="CDD" id="cd01335">
    <property type="entry name" value="Radical_SAM"/>
    <property type="match status" value="1"/>
</dbReference>
<dbReference type="EMBL" id="DSDY01000165">
    <property type="protein sequence ID" value="HDS11030.1"/>
    <property type="molecule type" value="Genomic_DNA"/>
</dbReference>